<protein>
    <submittedName>
        <fullName evidence="2">Uncharacterized protein</fullName>
    </submittedName>
</protein>
<reference evidence="2" key="1">
    <citation type="submission" date="2021-03" db="EMBL/GenBank/DDBJ databases">
        <title>Evolutionary innovations through gain and loss of genes in the ectomycorrhizal Boletales.</title>
        <authorList>
            <person name="Wu G."/>
            <person name="Miyauchi S."/>
            <person name="Morin E."/>
            <person name="Yang Z.-L."/>
            <person name="Xu J."/>
            <person name="Martin F.M."/>
        </authorList>
    </citation>
    <scope>NUCLEOTIDE SEQUENCE</scope>
    <source>
        <strain evidence="2">BR01</strain>
    </source>
</reference>
<feature type="compositionally biased region" description="Basic and acidic residues" evidence="1">
    <location>
        <begin position="99"/>
        <end position="110"/>
    </location>
</feature>
<proteinExistence type="predicted"/>
<name>A0A8I3A4M7_9AGAM</name>
<dbReference type="Proteomes" id="UP000683000">
    <property type="component" value="Unassembled WGS sequence"/>
</dbReference>
<evidence type="ECO:0000313" key="2">
    <source>
        <dbReference type="EMBL" id="KAG6370951.1"/>
    </source>
</evidence>
<feature type="compositionally biased region" description="Polar residues" evidence="1">
    <location>
        <begin position="82"/>
        <end position="92"/>
    </location>
</feature>
<evidence type="ECO:0000256" key="1">
    <source>
        <dbReference type="SAM" id="MobiDB-lite"/>
    </source>
</evidence>
<gene>
    <name evidence="2" type="ORF">JVT61DRAFT_10662</name>
</gene>
<organism evidence="2 3">
    <name type="scientific">Boletus reticuloceps</name>
    <dbReference type="NCBI Taxonomy" id="495285"/>
    <lineage>
        <taxon>Eukaryota</taxon>
        <taxon>Fungi</taxon>
        <taxon>Dikarya</taxon>
        <taxon>Basidiomycota</taxon>
        <taxon>Agaricomycotina</taxon>
        <taxon>Agaricomycetes</taxon>
        <taxon>Agaricomycetidae</taxon>
        <taxon>Boletales</taxon>
        <taxon>Boletineae</taxon>
        <taxon>Boletaceae</taxon>
        <taxon>Boletoideae</taxon>
        <taxon>Boletus</taxon>
    </lineage>
</organism>
<comment type="caution">
    <text evidence="2">The sequence shown here is derived from an EMBL/GenBank/DDBJ whole genome shotgun (WGS) entry which is preliminary data.</text>
</comment>
<dbReference type="EMBL" id="JAGFBS010000041">
    <property type="protein sequence ID" value="KAG6370951.1"/>
    <property type="molecule type" value="Genomic_DNA"/>
</dbReference>
<feature type="region of interest" description="Disordered" evidence="1">
    <location>
        <begin position="1"/>
        <end position="144"/>
    </location>
</feature>
<dbReference type="AlphaFoldDB" id="A0A8I3A4M7"/>
<accession>A0A8I3A4M7</accession>
<keyword evidence="3" id="KW-1185">Reference proteome</keyword>
<sequence length="205" mass="22079">MSTNAAGEEPSSRPKRALYPSARLRDTENAATPELRSHQHVKLADESPLPSDHDSPPSRLPSAAHKHKRAPTADDEVELSESGASAQPSSHPRLTKGKRLADVRAAERTSRGLNASGADCTAPAASTQPLQDASAPDGPSKDVTVIDIDEPSMARREQHSCDVDQFFDEPFARESDSKKCRKFAMSQKAYHSRRGGVNFTAPLGS</sequence>
<evidence type="ECO:0000313" key="3">
    <source>
        <dbReference type="Proteomes" id="UP000683000"/>
    </source>
</evidence>